<evidence type="ECO:0000256" key="1">
    <source>
        <dbReference type="SAM" id="MobiDB-lite"/>
    </source>
</evidence>
<dbReference type="SUPFAM" id="SSF49785">
    <property type="entry name" value="Galactose-binding domain-like"/>
    <property type="match status" value="1"/>
</dbReference>
<organism evidence="4 5">
    <name type="scientific">Actinomadura namibiensis</name>
    <dbReference type="NCBI Taxonomy" id="182080"/>
    <lineage>
        <taxon>Bacteria</taxon>
        <taxon>Bacillati</taxon>
        <taxon>Actinomycetota</taxon>
        <taxon>Actinomycetes</taxon>
        <taxon>Streptosporangiales</taxon>
        <taxon>Thermomonosporaceae</taxon>
        <taxon>Actinomadura</taxon>
    </lineage>
</organism>
<feature type="region of interest" description="Disordered" evidence="1">
    <location>
        <begin position="940"/>
        <end position="959"/>
    </location>
</feature>
<dbReference type="InterPro" id="IPR008979">
    <property type="entry name" value="Galactose-bd-like_sf"/>
</dbReference>
<dbReference type="Proteomes" id="UP000572680">
    <property type="component" value="Unassembled WGS sequence"/>
</dbReference>
<protein>
    <submittedName>
        <fullName evidence="4">Arabinofuranan 3-O-arabinosyltransferase</fullName>
        <ecNumber evidence="4">2.4.2.-</ecNumber>
    </submittedName>
</protein>
<sequence length="1416" mass="150505">MAIGAWADRLARRVSAADRAPAASRDAAPDPEGADPVWRDRLRVLVCCLALTVLAVTTRPGRVLADTKIDMAVSPAAFLGRALHLWDTAQFGQLQNQAAGYFFPWGPFHLLGDLAGLPAWITQRMWMALLMCAAFLGARRLADRLGLGGPVSRLFGGMAYALGPHGLSALGQNSWEYLPLALLPWTVIPLVTAVRNDGGRARAAARSGVAIALCGGINGTATVAVLAVPALYLVTRRRPRLLAWWLPAVLCAVAWWLVPLVLTGRYAFSWLGYTEKADTTTASTGLLDVLRGAERWINYLGGESLPVGHLLASRPALIVATVLLAALGLVGLARRDLPERTFLLLTLLAGLAVVTAGHASAVEGPLAPVVRDLLDGPLAPLRNLYKFDGLVRLPLALGLAHLPGTLRRPRVRLTAFALAAATLAAVASPGLTNGLAGPGDFPDVPRYWRDAANWLNGRAGQQAVLAVPGARFGDYTWGRPMDDVVQPLLRTRWGARQLVPQGSPGYARIVDALDQRIAAGRGSPGLTATLARMGVRYLLVRNDLSRWDLRGAWPARVQQALLTSPGITRVAAFGTEQAVGWGADDAVGAFDQRYPPVEIYEVADADDVVGLLDAERPLRVRGAPEALLGLADNGALRGRPVLVGDDDPHAPADTVSSDALRWRERGLGEIRTLIGPTMTADRPRADTRGRGADPEEAAWRRDRTVAEYTGVRDVTASASASDPGSITGLDDPGALPYAALDRDPGTRWITGGWSGPVGQWLRVDLAEPRDPGTIEVTFVRNEFLGPPPARVAVETRNGVLEQPVTADGRPQRLTVPPGRTDWLRLRVTGLARRPESLAAARVAVAELAIPGVRATRHLRLPRGGTAQVMTRSVPPRPECMRGAARVVCSPELGRGDEDGATLNRVFTAGAAADTVVTGRAVLRDPALIDRLTRGGSRTTVTASSVWTREPPGMPRSAFDGDEATAWVADGDDRAPTLRVAWGSELPVGEVTVVRPPGAGEGLRLTVTGARGEAREGLVDKSGRLRFEPLRTDRLTLRFDAQRTPVQVGEVRIPGVPALTGSGFEKAVTRCGDGPVLEVNGARIRTRMTVTVDDLVQGRAMPFRSCGPVPVVAGDNRISAGGDRHQVDSLLVDPGGRLGGAPARSAEAVRIESWGRGSRKVEVTADRRSYLVVNENFNAGWRARTATGRELRPVRLDGWRQAWEVPAGTTGLITIGYGPDLVYRLSLLAGLVLLLGLLTVAARPARAAPAPPAEAPRGRWPTPPVLVLAAVLGFWLAGFVGLAVTPLAAAVPCWARRRASRPAREARSAWPVGAALLLGGLAAATGAWLARRGVAEAWTEPLRDTVPQIAGLVVVGLLTALLAAPREPDTWLAGGGELRWTPVPASPPQPGPQPPDGLLDQVVGERGGDDRQQQAPR</sequence>
<proteinExistence type="predicted"/>
<evidence type="ECO:0000313" key="4">
    <source>
        <dbReference type="EMBL" id="MBA8951516.1"/>
    </source>
</evidence>
<feature type="compositionally biased region" description="Pro residues" evidence="1">
    <location>
        <begin position="1383"/>
        <end position="1394"/>
    </location>
</feature>
<keyword evidence="2" id="KW-0472">Membrane</keyword>
<feature type="transmembrane region" description="Helical" evidence="2">
    <location>
        <begin position="311"/>
        <end position="330"/>
    </location>
</feature>
<keyword evidence="5" id="KW-1185">Reference proteome</keyword>
<dbReference type="EC" id="2.4.2.-" evidence="4"/>
<dbReference type="GO" id="GO:0016757">
    <property type="term" value="F:glycosyltransferase activity"/>
    <property type="evidence" value="ECO:0007669"/>
    <property type="project" value="UniProtKB-KW"/>
</dbReference>
<dbReference type="EMBL" id="JACJIA010000003">
    <property type="protein sequence ID" value="MBA8951516.1"/>
    <property type="molecule type" value="Genomic_DNA"/>
</dbReference>
<accession>A0A7W3LNP8</accession>
<feature type="region of interest" description="Disordered" evidence="1">
    <location>
        <begin position="1372"/>
        <end position="1416"/>
    </location>
</feature>
<dbReference type="Pfam" id="PF11847">
    <property type="entry name" value="GT-C_AftD"/>
    <property type="match status" value="1"/>
</dbReference>
<dbReference type="RefSeq" id="WP_182843827.1">
    <property type="nucleotide sequence ID" value="NZ_JACJIA010000003.1"/>
</dbReference>
<feature type="transmembrane region" description="Helical" evidence="2">
    <location>
        <begin position="1264"/>
        <end position="1287"/>
    </location>
</feature>
<feature type="transmembrane region" description="Helical" evidence="2">
    <location>
        <begin position="342"/>
        <end position="364"/>
    </location>
</feature>
<feature type="transmembrane region" description="Helical" evidence="2">
    <location>
        <begin position="209"/>
        <end position="234"/>
    </location>
</feature>
<feature type="domain" description="Alpha-(1-&gt;3)-arabinofuranosyltransferase N-terminal GT-C" evidence="3">
    <location>
        <begin position="51"/>
        <end position="685"/>
    </location>
</feature>
<feature type="compositionally biased region" description="Basic and acidic residues" evidence="1">
    <location>
        <begin position="1405"/>
        <end position="1416"/>
    </location>
</feature>
<reference evidence="4 5" key="1">
    <citation type="submission" date="2020-08" db="EMBL/GenBank/DDBJ databases">
        <title>Genomic Encyclopedia of Type Strains, Phase IV (KMG-IV): sequencing the most valuable type-strain genomes for metagenomic binning, comparative biology and taxonomic classification.</title>
        <authorList>
            <person name="Goeker M."/>
        </authorList>
    </citation>
    <scope>NUCLEOTIDE SEQUENCE [LARGE SCALE GENOMIC DNA]</scope>
    <source>
        <strain evidence="4 5">DSM 44197</strain>
    </source>
</reference>
<keyword evidence="4" id="KW-0808">Transferase</keyword>
<feature type="transmembrane region" description="Helical" evidence="2">
    <location>
        <begin position="1308"/>
        <end position="1329"/>
    </location>
</feature>
<feature type="transmembrane region" description="Helical" evidence="2">
    <location>
        <begin position="1344"/>
        <end position="1363"/>
    </location>
</feature>
<evidence type="ECO:0000313" key="5">
    <source>
        <dbReference type="Proteomes" id="UP000572680"/>
    </source>
</evidence>
<comment type="caution">
    <text evidence="4">The sequence shown here is derived from an EMBL/GenBank/DDBJ whole genome shotgun (WGS) entry which is preliminary data.</text>
</comment>
<keyword evidence="2" id="KW-1133">Transmembrane helix</keyword>
<dbReference type="Gene3D" id="2.60.120.260">
    <property type="entry name" value="Galactose-binding domain-like"/>
    <property type="match status" value="2"/>
</dbReference>
<gene>
    <name evidence="4" type="ORF">HNR61_003147</name>
</gene>
<name>A0A7W3LNP8_ACTNM</name>
<dbReference type="InterPro" id="IPR021798">
    <property type="entry name" value="AftD_N"/>
</dbReference>
<evidence type="ECO:0000259" key="3">
    <source>
        <dbReference type="Pfam" id="PF11847"/>
    </source>
</evidence>
<keyword evidence="4" id="KW-0328">Glycosyltransferase</keyword>
<feature type="transmembrane region" description="Helical" evidence="2">
    <location>
        <begin position="241"/>
        <end position="262"/>
    </location>
</feature>
<evidence type="ECO:0000256" key="2">
    <source>
        <dbReference type="SAM" id="Phobius"/>
    </source>
</evidence>
<keyword evidence="2" id="KW-0812">Transmembrane</keyword>